<reference evidence="1" key="2">
    <citation type="submission" date="2012-05" db="EMBL/GenBank/DDBJ databases">
        <title>Annotation of the Genome Sequence of Fusarium oxysporum f. sp. melonis 26406.</title>
        <authorList>
            <consortium name="The Broad Institute Genomics Platform"/>
            <person name="Ma L.-J."/>
            <person name="Corby-Kistler H."/>
            <person name="Broz K."/>
            <person name="Gale L.R."/>
            <person name="Jonkers W."/>
            <person name="O'Donnell K."/>
            <person name="Ploetz R."/>
            <person name="Steinberg C."/>
            <person name="Schwartz D.C."/>
            <person name="VanEtten H."/>
            <person name="Zhou S."/>
            <person name="Young S.K."/>
            <person name="Zeng Q."/>
            <person name="Gargeya S."/>
            <person name="Fitzgerald M."/>
            <person name="Abouelleil A."/>
            <person name="Alvarado L."/>
            <person name="Chapman S.B."/>
            <person name="Gainer-Dewar J."/>
            <person name="Goldberg J."/>
            <person name="Griggs A."/>
            <person name="Gujja S."/>
            <person name="Hansen M."/>
            <person name="Howarth C."/>
            <person name="Imamovic A."/>
            <person name="Ireland A."/>
            <person name="Larimer J."/>
            <person name="McCowan C."/>
            <person name="Murphy C."/>
            <person name="Pearson M."/>
            <person name="Poon T.W."/>
            <person name="Priest M."/>
            <person name="Roberts A."/>
            <person name="Saif S."/>
            <person name="Shea T."/>
            <person name="Sykes S."/>
            <person name="Wortman J."/>
            <person name="Nusbaum C."/>
            <person name="Birren B."/>
        </authorList>
    </citation>
    <scope>NUCLEOTIDE SEQUENCE</scope>
    <source>
        <strain evidence="1">26406</strain>
    </source>
</reference>
<accession>W9Z1A4</accession>
<dbReference type="VEuPathDB" id="FungiDB:FOMG_18147"/>
<reference evidence="1" key="1">
    <citation type="submission" date="2012-04" db="EMBL/GenBank/DDBJ databases">
        <title>The Genome Sequence of Fusarium oxysporum melonis.</title>
        <authorList>
            <consortium name="The Broad Institute Genome Sequencing Platform"/>
            <person name="Ma L.-J."/>
            <person name="Gale L.R."/>
            <person name="Schwartz D.C."/>
            <person name="Zhou S."/>
            <person name="Corby-Kistler H."/>
            <person name="Young S.K."/>
            <person name="Zeng Q."/>
            <person name="Gargeya S."/>
            <person name="Fitzgerald M."/>
            <person name="Haas B."/>
            <person name="Abouelleil A."/>
            <person name="Alvarado L."/>
            <person name="Arachchi H.M."/>
            <person name="Berlin A."/>
            <person name="Brown A."/>
            <person name="Chapman S.B."/>
            <person name="Chen Z."/>
            <person name="Dunbar C."/>
            <person name="Freedman E."/>
            <person name="Gearin G."/>
            <person name="Goldberg J."/>
            <person name="Griggs A."/>
            <person name="Gujja S."/>
            <person name="Heiman D."/>
            <person name="Howarth C."/>
            <person name="Larson L."/>
            <person name="Lui A."/>
            <person name="MacDonald P.J.P."/>
            <person name="Montmayeur A."/>
            <person name="Murphy C."/>
            <person name="Neiman D."/>
            <person name="Pearson M."/>
            <person name="Priest M."/>
            <person name="Roberts A."/>
            <person name="Saif S."/>
            <person name="Shea T."/>
            <person name="Shenoy N."/>
            <person name="Sisk P."/>
            <person name="Stolte C."/>
            <person name="Sykes S."/>
            <person name="Wortman J."/>
            <person name="Nusbaum C."/>
            <person name="Birren B."/>
        </authorList>
    </citation>
    <scope>NUCLEOTIDE SEQUENCE</scope>
    <source>
        <strain evidence="1">26406</strain>
    </source>
</reference>
<sequence length="30" mass="3385">MLSGSQTGINFMKWAQSTPTQPWLKNMVAM</sequence>
<proteinExistence type="predicted"/>
<dbReference type="HOGENOM" id="CLU_3406434_0_0_1"/>
<name>W9Z1A4_FUSOX</name>
<dbReference type="EMBL" id="JH659419">
    <property type="protein sequence ID" value="EXK25170.1"/>
    <property type="molecule type" value="Genomic_DNA"/>
</dbReference>
<evidence type="ECO:0000313" key="1">
    <source>
        <dbReference type="EMBL" id="EXK25170.1"/>
    </source>
</evidence>
<organism evidence="1">
    <name type="scientific">Fusarium oxysporum f. sp. melonis 26406</name>
    <dbReference type="NCBI Taxonomy" id="1089452"/>
    <lineage>
        <taxon>Eukaryota</taxon>
        <taxon>Fungi</taxon>
        <taxon>Dikarya</taxon>
        <taxon>Ascomycota</taxon>
        <taxon>Pezizomycotina</taxon>
        <taxon>Sordariomycetes</taxon>
        <taxon>Hypocreomycetidae</taxon>
        <taxon>Hypocreales</taxon>
        <taxon>Nectriaceae</taxon>
        <taxon>Fusarium</taxon>
        <taxon>Fusarium oxysporum species complex</taxon>
    </lineage>
</organism>
<dbReference type="Proteomes" id="UP000030703">
    <property type="component" value="Unassembled WGS sequence"/>
</dbReference>
<dbReference type="AlphaFoldDB" id="W9Z1A4"/>
<protein>
    <submittedName>
        <fullName evidence="1">Uncharacterized protein</fullName>
    </submittedName>
</protein>
<gene>
    <name evidence="1" type="ORF">FOMG_18147</name>
</gene>